<dbReference type="Proteomes" id="UP000518752">
    <property type="component" value="Unassembled WGS sequence"/>
</dbReference>
<proteinExistence type="predicted"/>
<gene>
    <name evidence="1" type="ORF">D9757_007479</name>
</gene>
<protein>
    <submittedName>
        <fullName evidence="1">Uncharacterized protein</fullName>
    </submittedName>
</protein>
<keyword evidence="2" id="KW-1185">Reference proteome</keyword>
<dbReference type="InterPro" id="IPR004648">
    <property type="entry name" value="Oligpept_transpt"/>
</dbReference>
<dbReference type="OrthoDB" id="9986677at2759"/>
<organism evidence="1 2">
    <name type="scientific">Collybiopsis confluens</name>
    <dbReference type="NCBI Taxonomy" id="2823264"/>
    <lineage>
        <taxon>Eukaryota</taxon>
        <taxon>Fungi</taxon>
        <taxon>Dikarya</taxon>
        <taxon>Basidiomycota</taxon>
        <taxon>Agaricomycotina</taxon>
        <taxon>Agaricomycetes</taxon>
        <taxon>Agaricomycetidae</taxon>
        <taxon>Agaricales</taxon>
        <taxon>Marasmiineae</taxon>
        <taxon>Omphalotaceae</taxon>
        <taxon>Collybiopsis</taxon>
    </lineage>
</organism>
<dbReference type="GO" id="GO:0055085">
    <property type="term" value="P:transmembrane transport"/>
    <property type="evidence" value="ECO:0007669"/>
    <property type="project" value="InterPro"/>
</dbReference>
<sequence>MAVFVPYLVIASRGACWRLRILMSKYIMLNTTHDLSSISIIRSISSTLDIFAPNFPCGAHTRGRQRLISEYLVRVRGKLLRILALGLPFKLERSTFSSFDSVFKDEMSDLNTVDESNTAVTAQAPFPDEEKSVRGLDSERQSNVYMHQDERSQVFNTDNVFDPNIDFNAFEADILEEDSPYAEVRSAVANFDDPDMPVNTIRAWTLGVIWTIVLAGINQLIVYRFPSIFISSVSPLFVPPCKHPTVPRSSWRYW</sequence>
<name>A0A8H5HKB3_9AGAR</name>
<comment type="caution">
    <text evidence="1">The sequence shown here is derived from an EMBL/GenBank/DDBJ whole genome shotgun (WGS) entry which is preliminary data.</text>
</comment>
<evidence type="ECO:0000313" key="1">
    <source>
        <dbReference type="EMBL" id="KAF5384585.1"/>
    </source>
</evidence>
<accession>A0A8H5HKB3</accession>
<reference evidence="1 2" key="1">
    <citation type="journal article" date="2020" name="ISME J.">
        <title>Uncovering the hidden diversity of litter-decomposition mechanisms in mushroom-forming fungi.</title>
        <authorList>
            <person name="Floudas D."/>
            <person name="Bentzer J."/>
            <person name="Ahren D."/>
            <person name="Johansson T."/>
            <person name="Persson P."/>
            <person name="Tunlid A."/>
        </authorList>
    </citation>
    <scope>NUCLEOTIDE SEQUENCE [LARGE SCALE GENOMIC DNA]</scope>
    <source>
        <strain evidence="1 2">CBS 406.79</strain>
    </source>
</reference>
<dbReference type="AlphaFoldDB" id="A0A8H5HKB3"/>
<dbReference type="EMBL" id="JAACJN010000042">
    <property type="protein sequence ID" value="KAF5384585.1"/>
    <property type="molecule type" value="Genomic_DNA"/>
</dbReference>
<dbReference type="PANTHER" id="PTHR22601">
    <property type="entry name" value="ISP4 LIKE PROTEIN"/>
    <property type="match status" value="1"/>
</dbReference>
<evidence type="ECO:0000313" key="2">
    <source>
        <dbReference type="Proteomes" id="UP000518752"/>
    </source>
</evidence>